<feature type="binding site" evidence="7">
    <location>
        <position position="148"/>
    </location>
    <ligand>
        <name>Mg(2+)</name>
        <dbReference type="ChEBI" id="CHEBI:18420"/>
    </ligand>
</feature>
<evidence type="ECO:0000256" key="3">
    <source>
        <dbReference type="ARBA" id="ARBA00022679"/>
    </source>
</evidence>
<evidence type="ECO:0000256" key="5">
    <source>
        <dbReference type="ARBA" id="ARBA00022989"/>
    </source>
</evidence>
<evidence type="ECO:0000256" key="8">
    <source>
        <dbReference type="SAM" id="Phobius"/>
    </source>
</evidence>
<keyword evidence="4 8" id="KW-0812">Transmembrane</keyword>
<keyword evidence="2" id="KW-1003">Cell membrane</keyword>
<feature type="transmembrane region" description="Helical" evidence="8">
    <location>
        <begin position="209"/>
        <end position="227"/>
    </location>
</feature>
<keyword evidence="5 8" id="KW-1133">Transmembrane helix</keyword>
<keyword evidence="7" id="KW-0460">Magnesium</keyword>
<feature type="transmembrane region" description="Helical" evidence="8">
    <location>
        <begin position="309"/>
        <end position="326"/>
    </location>
</feature>
<dbReference type="InterPro" id="IPR000715">
    <property type="entry name" value="Glycosyl_transferase_4"/>
</dbReference>
<evidence type="ECO:0000256" key="2">
    <source>
        <dbReference type="ARBA" id="ARBA00022475"/>
    </source>
</evidence>
<accession>A0A1I4FJY9</accession>
<dbReference type="GO" id="GO:0009103">
    <property type="term" value="P:lipopolysaccharide biosynthetic process"/>
    <property type="evidence" value="ECO:0007669"/>
    <property type="project" value="TreeGrafter"/>
</dbReference>
<feature type="transmembrane region" description="Helical" evidence="8">
    <location>
        <begin position="233"/>
        <end position="254"/>
    </location>
</feature>
<feature type="transmembrane region" description="Helical" evidence="8">
    <location>
        <begin position="156"/>
        <end position="173"/>
    </location>
</feature>
<organism evidence="9 10">
    <name type="scientific">Halanaerobium salsuginis</name>
    <dbReference type="NCBI Taxonomy" id="29563"/>
    <lineage>
        <taxon>Bacteria</taxon>
        <taxon>Bacillati</taxon>
        <taxon>Bacillota</taxon>
        <taxon>Clostridia</taxon>
        <taxon>Halanaerobiales</taxon>
        <taxon>Halanaerobiaceae</taxon>
        <taxon>Halanaerobium</taxon>
    </lineage>
</organism>
<dbReference type="CDD" id="cd06853">
    <property type="entry name" value="GT_WecA_like"/>
    <property type="match status" value="1"/>
</dbReference>
<feature type="transmembrane region" description="Helical" evidence="8">
    <location>
        <begin position="6"/>
        <end position="22"/>
    </location>
</feature>
<evidence type="ECO:0000256" key="1">
    <source>
        <dbReference type="ARBA" id="ARBA00004651"/>
    </source>
</evidence>
<feature type="transmembrane region" description="Helical" evidence="8">
    <location>
        <begin position="70"/>
        <end position="86"/>
    </location>
</feature>
<evidence type="ECO:0000313" key="10">
    <source>
        <dbReference type="Proteomes" id="UP000199006"/>
    </source>
</evidence>
<reference evidence="9 10" key="1">
    <citation type="submission" date="2016-10" db="EMBL/GenBank/DDBJ databases">
        <authorList>
            <person name="de Groot N.N."/>
        </authorList>
    </citation>
    <scope>NUCLEOTIDE SEQUENCE [LARGE SCALE GENOMIC DNA]</scope>
    <source>
        <strain evidence="9 10">ATCC 51327</strain>
    </source>
</reference>
<keyword evidence="3 9" id="KW-0808">Transferase</keyword>
<name>A0A1I4FJY9_9FIRM</name>
<dbReference type="PROSITE" id="PS01348">
    <property type="entry name" value="MRAY_2"/>
    <property type="match status" value="1"/>
</dbReference>
<evidence type="ECO:0000313" key="9">
    <source>
        <dbReference type="EMBL" id="SFL17630.1"/>
    </source>
</evidence>
<feature type="transmembrane region" description="Helical" evidence="8">
    <location>
        <begin position="285"/>
        <end position="303"/>
    </location>
</feature>
<comment type="subcellular location">
    <subcellularLocation>
        <location evidence="1">Cell membrane</location>
        <topology evidence="1">Multi-pass membrane protein</topology>
    </subcellularLocation>
</comment>
<feature type="transmembrane region" description="Helical" evidence="8">
    <location>
        <begin position="43"/>
        <end position="64"/>
    </location>
</feature>
<keyword evidence="10" id="KW-1185">Reference proteome</keyword>
<protein>
    <submittedName>
        <fullName evidence="9">UDP-GlcNAc:undecaprenyl-phosphate GlcNAc-1-phosphate transferase</fullName>
    </submittedName>
</protein>
<evidence type="ECO:0000256" key="6">
    <source>
        <dbReference type="ARBA" id="ARBA00023136"/>
    </source>
</evidence>
<evidence type="ECO:0000256" key="7">
    <source>
        <dbReference type="PIRSR" id="PIRSR600715-1"/>
    </source>
</evidence>
<dbReference type="PANTHER" id="PTHR22926">
    <property type="entry name" value="PHOSPHO-N-ACETYLMURAMOYL-PENTAPEPTIDE-TRANSFERASE"/>
    <property type="match status" value="1"/>
</dbReference>
<gene>
    <name evidence="9" type="ORF">SAMN02983006_00374</name>
</gene>
<feature type="transmembrane region" description="Helical" evidence="8">
    <location>
        <begin position="124"/>
        <end position="144"/>
    </location>
</feature>
<dbReference type="GO" id="GO:0046872">
    <property type="term" value="F:metal ion binding"/>
    <property type="evidence" value="ECO:0007669"/>
    <property type="project" value="UniProtKB-KW"/>
</dbReference>
<keyword evidence="6 8" id="KW-0472">Membrane</keyword>
<dbReference type="RefSeq" id="WP_218142030.1">
    <property type="nucleotide sequence ID" value="NZ_FOTI01000003.1"/>
</dbReference>
<dbReference type="GO" id="GO:0071555">
    <property type="term" value="P:cell wall organization"/>
    <property type="evidence" value="ECO:0007669"/>
    <property type="project" value="TreeGrafter"/>
</dbReference>
<proteinExistence type="predicted"/>
<dbReference type="InterPro" id="IPR018480">
    <property type="entry name" value="PNAcMuramoyl-5peptid_Trfase_CS"/>
</dbReference>
<dbReference type="AlphaFoldDB" id="A0A1I4FJY9"/>
<evidence type="ECO:0000256" key="4">
    <source>
        <dbReference type="ARBA" id="ARBA00022692"/>
    </source>
</evidence>
<dbReference type="PANTHER" id="PTHR22926:SF3">
    <property type="entry name" value="UNDECAPRENYL-PHOSPHATE ALPHA-N-ACETYLGLUCOSAMINYL 1-PHOSPHATE TRANSFERASE"/>
    <property type="match status" value="1"/>
</dbReference>
<feature type="transmembrane region" description="Helical" evidence="8">
    <location>
        <begin position="98"/>
        <end position="118"/>
    </location>
</feature>
<dbReference type="GO" id="GO:0016780">
    <property type="term" value="F:phosphotransferase activity, for other substituted phosphate groups"/>
    <property type="evidence" value="ECO:0007669"/>
    <property type="project" value="InterPro"/>
</dbReference>
<dbReference type="GO" id="GO:0005886">
    <property type="term" value="C:plasma membrane"/>
    <property type="evidence" value="ECO:0007669"/>
    <property type="project" value="UniProtKB-SubCell"/>
</dbReference>
<dbReference type="Pfam" id="PF00953">
    <property type="entry name" value="Glycos_transf_4"/>
    <property type="match status" value="1"/>
</dbReference>
<sequence length="348" mass="37549">MLYLAAFVVTLILSLIITPLIIKYAPRFNLMDYPGERKINLKAIPTAGGIAIYLAFVLPLIFFLPLNSTVKGIIIGSTYMLILGIIDDKFELSAPIKFSGQIIGALILIYFGVRINYVTNPLGGVIYLGVYSIPLTVFWIVSIINTINLIDGLDGLAAGVSIIAVLTLFAVALQEGQYLASFLAIMLAGSCLGFLKYNFNPAQIFMGDTGAMFIGYIIAAVSITGALKSAAAVTIFVPMLALAIPILDTTFAIARRLFNDRPIGQADRGHIHHRLLAIGLNQKQAVISVYLISAVLGGIAFLINGINFNKALTIFLAVILIIIYGAKRLGIFSVKLPKENYSVEDSQS</sequence>
<feature type="transmembrane region" description="Helical" evidence="8">
    <location>
        <begin position="179"/>
        <end position="197"/>
    </location>
</feature>
<keyword evidence="7" id="KW-0479">Metal-binding</keyword>
<dbReference type="Proteomes" id="UP000199006">
    <property type="component" value="Unassembled WGS sequence"/>
</dbReference>
<comment type="cofactor">
    <cofactor evidence="7">
        <name>Mg(2+)</name>
        <dbReference type="ChEBI" id="CHEBI:18420"/>
    </cofactor>
</comment>
<dbReference type="GO" id="GO:0044038">
    <property type="term" value="P:cell wall macromolecule biosynthetic process"/>
    <property type="evidence" value="ECO:0007669"/>
    <property type="project" value="TreeGrafter"/>
</dbReference>
<dbReference type="EMBL" id="FOTI01000003">
    <property type="protein sequence ID" value="SFL17630.1"/>
    <property type="molecule type" value="Genomic_DNA"/>
</dbReference>
<feature type="binding site" evidence="7">
    <location>
        <position position="208"/>
    </location>
    <ligand>
        <name>Mg(2+)</name>
        <dbReference type="ChEBI" id="CHEBI:18420"/>
    </ligand>
</feature>
<dbReference type="STRING" id="29563.SAMN02983006_00374"/>